<comment type="caution">
    <text evidence="1">The sequence shown here is derived from an EMBL/GenBank/DDBJ whole genome shotgun (WGS) entry which is preliminary data.</text>
</comment>
<dbReference type="AlphaFoldDB" id="A0AAV7SBC5"/>
<organism evidence="1 2">
    <name type="scientific">Pleurodeles waltl</name>
    <name type="common">Iberian ribbed newt</name>
    <dbReference type="NCBI Taxonomy" id="8319"/>
    <lineage>
        <taxon>Eukaryota</taxon>
        <taxon>Metazoa</taxon>
        <taxon>Chordata</taxon>
        <taxon>Craniata</taxon>
        <taxon>Vertebrata</taxon>
        <taxon>Euteleostomi</taxon>
        <taxon>Amphibia</taxon>
        <taxon>Batrachia</taxon>
        <taxon>Caudata</taxon>
        <taxon>Salamandroidea</taxon>
        <taxon>Salamandridae</taxon>
        <taxon>Pleurodelinae</taxon>
        <taxon>Pleurodeles</taxon>
    </lineage>
</organism>
<dbReference type="Proteomes" id="UP001066276">
    <property type="component" value="Chromosome 4_2"/>
</dbReference>
<reference evidence="1" key="1">
    <citation type="journal article" date="2022" name="bioRxiv">
        <title>Sequencing and chromosome-scale assembly of the giantPleurodeles waltlgenome.</title>
        <authorList>
            <person name="Brown T."/>
            <person name="Elewa A."/>
            <person name="Iarovenko S."/>
            <person name="Subramanian E."/>
            <person name="Araus A.J."/>
            <person name="Petzold A."/>
            <person name="Susuki M."/>
            <person name="Suzuki K.-i.T."/>
            <person name="Hayashi T."/>
            <person name="Toyoda A."/>
            <person name="Oliveira C."/>
            <person name="Osipova E."/>
            <person name="Leigh N.D."/>
            <person name="Simon A."/>
            <person name="Yun M.H."/>
        </authorList>
    </citation>
    <scope>NUCLEOTIDE SEQUENCE</scope>
    <source>
        <strain evidence="1">20211129_DDA</strain>
        <tissue evidence="1">Liver</tissue>
    </source>
</reference>
<proteinExistence type="predicted"/>
<evidence type="ECO:0000313" key="2">
    <source>
        <dbReference type="Proteomes" id="UP001066276"/>
    </source>
</evidence>
<keyword evidence="2" id="KW-1185">Reference proteome</keyword>
<sequence>MSRSSGDLCSTTDPNQMPMARNGILHRVAGPPEADAIFRSGPERAKEDAIRVYKLVKQQGLLVDQEKSHMVALQFVEGLLNTTEGRIFF</sequence>
<protein>
    <submittedName>
        <fullName evidence="1">Uncharacterized protein</fullName>
    </submittedName>
</protein>
<dbReference type="EMBL" id="JANPWB010000008">
    <property type="protein sequence ID" value="KAJ1161110.1"/>
    <property type="molecule type" value="Genomic_DNA"/>
</dbReference>
<gene>
    <name evidence="1" type="ORF">NDU88_001598</name>
</gene>
<name>A0AAV7SBC5_PLEWA</name>
<accession>A0AAV7SBC5</accession>
<evidence type="ECO:0000313" key="1">
    <source>
        <dbReference type="EMBL" id="KAJ1161110.1"/>
    </source>
</evidence>